<dbReference type="EMBL" id="NFZX01000003">
    <property type="protein sequence ID" value="RFA37020.1"/>
    <property type="molecule type" value="Genomic_DNA"/>
</dbReference>
<gene>
    <name evidence="1" type="ORF">CAI16_02800</name>
</gene>
<name>A0A3E0WVL1_9BACI</name>
<dbReference type="GO" id="GO:0003677">
    <property type="term" value="F:DNA binding"/>
    <property type="evidence" value="ECO:0007669"/>
    <property type="project" value="UniProtKB-KW"/>
</dbReference>
<sequence>MKYQFDSNADLLRFLNENLLSTIETAEVLGVSKARVGHLVKSGKLQPAKEQPKVFLKSVVLDKKKELEELRRKYRPYDE</sequence>
<dbReference type="AlphaFoldDB" id="A0A3E0WVL1"/>
<comment type="caution">
    <text evidence="1">The sequence shown here is derived from an EMBL/GenBank/DDBJ whole genome shotgun (WGS) entry which is preliminary data.</text>
</comment>
<accession>A0A3E0WVL1</accession>
<evidence type="ECO:0000313" key="2">
    <source>
        <dbReference type="Proteomes" id="UP000256488"/>
    </source>
</evidence>
<evidence type="ECO:0000313" key="1">
    <source>
        <dbReference type="EMBL" id="RFA37020.1"/>
    </source>
</evidence>
<proteinExistence type="predicted"/>
<organism evidence="1 2">
    <name type="scientific">Virgibacillus dokdonensis</name>
    <dbReference type="NCBI Taxonomy" id="302167"/>
    <lineage>
        <taxon>Bacteria</taxon>
        <taxon>Bacillati</taxon>
        <taxon>Bacillota</taxon>
        <taxon>Bacilli</taxon>
        <taxon>Bacillales</taxon>
        <taxon>Bacillaceae</taxon>
        <taxon>Virgibacillus</taxon>
    </lineage>
</organism>
<keyword evidence="1" id="KW-0238">DNA-binding</keyword>
<protein>
    <submittedName>
        <fullName evidence="1">DNA-binding protein</fullName>
    </submittedName>
</protein>
<reference evidence="1 2" key="1">
    <citation type="submission" date="2017-05" db="EMBL/GenBank/DDBJ databases">
        <title>Virgibacillus sp. AK90 isolated from a saltern of Kakinada, India.</title>
        <authorList>
            <person name="Gupta V."/>
            <person name="Sidhu C."/>
            <person name="Korpole S."/>
            <person name="Pinnaka A.K."/>
        </authorList>
    </citation>
    <scope>NUCLEOTIDE SEQUENCE [LARGE SCALE GENOMIC DNA]</scope>
    <source>
        <strain evidence="1 2">AK90</strain>
    </source>
</reference>
<dbReference type="Proteomes" id="UP000256488">
    <property type="component" value="Unassembled WGS sequence"/>
</dbReference>
<dbReference type="RefSeq" id="WP_116277188.1">
    <property type="nucleotide sequence ID" value="NZ_NFZX01000003.1"/>
</dbReference>